<evidence type="ECO:0000256" key="9">
    <source>
        <dbReference type="SAM" id="Coils"/>
    </source>
</evidence>
<comment type="caution">
    <text evidence="10">The sequence shown here is derived from an EMBL/GenBank/DDBJ whole genome shotgun (WGS) entry which is preliminary data.</text>
</comment>
<evidence type="ECO:0000256" key="8">
    <source>
        <dbReference type="ARBA" id="ARBA00023212"/>
    </source>
</evidence>
<sequence>MSAPPFGKTRFCDDANIAQSRSYINTSLYARGFVRDASAALKFNSADAPTVINLVYDFLKRSEWEELQRERLTTRVRQDAGDLESLRQQNDKLTSRVAQLEQAAGVAKNHLAAAKQETAGAIRETKLQKDQLSRVSLALQHIKTQMANDLRKRDLQIARLKEQFLDGALSSTNLQGSRRGGKLTGLMRIHGSGSVRAQPMQHDTRAALQLQAESEQQLTTMVQEVAQENDALAELLQATLASLESLVPLEEAEDAAAPLVRSVAQSIIMLEAQLQVRLTALRSMLEMPNYVPLEEVERRDIRISELSLRLQQIETEWSAARSVLKGLTASVLSTGQAAKPNNPDDILSDGVEQLSKVDAAIAASSSILQETPRAKINTAQPATLLRAMAKTPLVIGQENGKMGTMRGALSTVKVDARLMGLDMQVPLVDQDATPIRARKARRNRRTTIGLLRQEQLDEELTQVLGQAQ</sequence>
<dbReference type="GO" id="GO:0007155">
    <property type="term" value="P:cell adhesion"/>
    <property type="evidence" value="ECO:0007669"/>
    <property type="project" value="UniProtKB-KW"/>
</dbReference>
<keyword evidence="6" id="KW-0965">Cell junction</keyword>
<dbReference type="PANTHER" id="PTHR46507:SF4">
    <property type="entry name" value="SSX FAMILY MEMBER 2 INTERACTING PROTEIN"/>
    <property type="match status" value="1"/>
</dbReference>
<evidence type="ECO:0000313" key="11">
    <source>
        <dbReference type="Proteomes" id="UP000193685"/>
    </source>
</evidence>
<dbReference type="AlphaFoldDB" id="A0A1Y2EZI6"/>
<evidence type="ECO:0000256" key="7">
    <source>
        <dbReference type="ARBA" id="ARBA00023054"/>
    </source>
</evidence>
<accession>A0A1Y2EZI6</accession>
<protein>
    <submittedName>
        <fullName evidence="10">Afadin and alpha-actinin-binding-domain-containing protein</fullName>
    </submittedName>
</protein>
<feature type="coiled-coil region" evidence="9">
    <location>
        <begin position="83"/>
        <end position="117"/>
    </location>
</feature>
<keyword evidence="8" id="KW-0206">Cytoskeleton</keyword>
<dbReference type="Proteomes" id="UP000193685">
    <property type="component" value="Unassembled WGS sequence"/>
</dbReference>
<reference evidence="10 11" key="1">
    <citation type="submission" date="2016-07" db="EMBL/GenBank/DDBJ databases">
        <title>Pervasive Adenine N6-methylation of Active Genes in Fungi.</title>
        <authorList>
            <consortium name="DOE Joint Genome Institute"/>
            <person name="Mondo S.J."/>
            <person name="Dannebaum R.O."/>
            <person name="Kuo R.C."/>
            <person name="Labutti K."/>
            <person name="Haridas S."/>
            <person name="Kuo A."/>
            <person name="Salamov A."/>
            <person name="Ahrendt S.R."/>
            <person name="Lipzen A."/>
            <person name="Sullivan W."/>
            <person name="Andreopoulos W.B."/>
            <person name="Clum A."/>
            <person name="Lindquist E."/>
            <person name="Daum C."/>
            <person name="Ramamoorthy G.K."/>
            <person name="Gryganskyi A."/>
            <person name="Culley D."/>
            <person name="Magnuson J.K."/>
            <person name="James T.Y."/>
            <person name="O'Malley M.A."/>
            <person name="Stajich J.E."/>
            <person name="Spatafora J.W."/>
            <person name="Visel A."/>
            <person name="Grigoriev I.V."/>
        </authorList>
    </citation>
    <scope>NUCLEOTIDE SEQUENCE [LARGE SCALE GENOMIC DNA]</scope>
    <source>
        <strain evidence="10 11">12-1054</strain>
    </source>
</reference>
<evidence type="ECO:0000256" key="4">
    <source>
        <dbReference type="ARBA" id="ARBA00022490"/>
    </source>
</evidence>
<dbReference type="GeneID" id="63782757"/>
<evidence type="ECO:0000256" key="3">
    <source>
        <dbReference type="ARBA" id="ARBA00009291"/>
    </source>
</evidence>
<evidence type="ECO:0000256" key="6">
    <source>
        <dbReference type="ARBA" id="ARBA00022949"/>
    </source>
</evidence>
<name>A0A1Y2EZI6_PROLT</name>
<keyword evidence="5" id="KW-0130">Cell adhesion</keyword>
<dbReference type="Pfam" id="PF11559">
    <property type="entry name" value="ADIP"/>
    <property type="match status" value="1"/>
</dbReference>
<proteinExistence type="inferred from homology"/>
<gene>
    <name evidence="10" type="ORF">BCR37DRAFT_159938</name>
</gene>
<dbReference type="EMBL" id="MCFI01000021">
    <property type="protein sequence ID" value="ORY77042.1"/>
    <property type="molecule type" value="Genomic_DNA"/>
</dbReference>
<comment type="subcellular location">
    <subcellularLocation>
        <location evidence="1">Cell junction</location>
    </subcellularLocation>
    <subcellularLocation>
        <location evidence="2">Cytoplasm</location>
        <location evidence="2">Cytoskeleton</location>
        <location evidence="2">Microtubule organizing center</location>
        <location evidence="2">Centrosome</location>
    </subcellularLocation>
</comment>
<dbReference type="PANTHER" id="PTHR46507">
    <property type="entry name" value="AFADIN- AND ALPHA-ACTININ-BINDING PROTEIN"/>
    <property type="match status" value="1"/>
</dbReference>
<evidence type="ECO:0000256" key="5">
    <source>
        <dbReference type="ARBA" id="ARBA00022889"/>
    </source>
</evidence>
<keyword evidence="4" id="KW-0963">Cytoplasm</keyword>
<dbReference type="InterPro" id="IPR052300">
    <property type="entry name" value="Adhesion_Centrosome_assoc"/>
</dbReference>
<organism evidence="10 11">
    <name type="scientific">Protomyces lactucae-debilis</name>
    <dbReference type="NCBI Taxonomy" id="2754530"/>
    <lineage>
        <taxon>Eukaryota</taxon>
        <taxon>Fungi</taxon>
        <taxon>Dikarya</taxon>
        <taxon>Ascomycota</taxon>
        <taxon>Taphrinomycotina</taxon>
        <taxon>Taphrinomycetes</taxon>
        <taxon>Taphrinales</taxon>
        <taxon>Protomycetaceae</taxon>
        <taxon>Protomyces</taxon>
    </lineage>
</organism>
<keyword evidence="11" id="KW-1185">Reference proteome</keyword>
<evidence type="ECO:0000256" key="1">
    <source>
        <dbReference type="ARBA" id="ARBA00004282"/>
    </source>
</evidence>
<evidence type="ECO:0000313" key="10">
    <source>
        <dbReference type="EMBL" id="ORY77042.1"/>
    </source>
</evidence>
<comment type="similarity">
    <text evidence="3">Belongs to the ADIP family.</text>
</comment>
<dbReference type="OMA" id="WKQAVTM"/>
<keyword evidence="7 9" id="KW-0175">Coiled coil</keyword>
<dbReference type="STRING" id="56484.A0A1Y2EZI6"/>
<dbReference type="RefSeq" id="XP_040722882.1">
    <property type="nucleotide sequence ID" value="XM_040866158.1"/>
</dbReference>
<dbReference type="OrthoDB" id="312015at2759"/>
<dbReference type="InterPro" id="IPR021622">
    <property type="entry name" value="Afadin/alpha-actinin-bd"/>
</dbReference>
<evidence type="ECO:0000256" key="2">
    <source>
        <dbReference type="ARBA" id="ARBA00004300"/>
    </source>
</evidence>